<reference evidence="1" key="2">
    <citation type="submission" date="2020-09" db="EMBL/GenBank/DDBJ databases">
        <authorList>
            <person name="Sun Q."/>
            <person name="Zhou Y."/>
        </authorList>
    </citation>
    <scope>NUCLEOTIDE SEQUENCE</scope>
    <source>
        <strain evidence="1">CGMCC 1.15493</strain>
    </source>
</reference>
<name>A0A916YCS2_9HYPH</name>
<gene>
    <name evidence="1" type="ORF">GCM10011335_48410</name>
</gene>
<keyword evidence="2" id="KW-1185">Reference proteome</keyword>
<reference evidence="1" key="1">
    <citation type="journal article" date="2014" name="Int. J. Syst. Evol. Microbiol.">
        <title>Complete genome sequence of Corynebacterium casei LMG S-19264T (=DSM 44701T), isolated from a smear-ripened cheese.</title>
        <authorList>
            <consortium name="US DOE Joint Genome Institute (JGI-PGF)"/>
            <person name="Walter F."/>
            <person name="Albersmeier A."/>
            <person name="Kalinowski J."/>
            <person name="Ruckert C."/>
        </authorList>
    </citation>
    <scope>NUCLEOTIDE SEQUENCE</scope>
    <source>
        <strain evidence="1">CGMCC 1.15493</strain>
    </source>
</reference>
<proteinExistence type="predicted"/>
<sequence length="152" mass="17228">MLSKKDGYEGCNMPKEKFEFDTIGFLLNAKSEELMASPHGRVNISSLVTIFQRLNAPETRDSDELKTTIESNNLQYIVGLIPSKRYNSLSQSERLHDYITYMRNTSRNEEISQLEMSMHLKIFSVLLALLGTSKLQELTLNVAELPTAVPAK</sequence>
<dbReference type="EMBL" id="BMJJ01000016">
    <property type="protein sequence ID" value="GGD40056.1"/>
    <property type="molecule type" value="Genomic_DNA"/>
</dbReference>
<comment type="caution">
    <text evidence="1">The sequence shown here is derived from an EMBL/GenBank/DDBJ whole genome shotgun (WGS) entry which is preliminary data.</text>
</comment>
<protein>
    <submittedName>
        <fullName evidence="1">Uncharacterized protein</fullName>
    </submittedName>
</protein>
<evidence type="ECO:0000313" key="1">
    <source>
        <dbReference type="EMBL" id="GGD40056.1"/>
    </source>
</evidence>
<evidence type="ECO:0000313" key="2">
    <source>
        <dbReference type="Proteomes" id="UP000613160"/>
    </source>
</evidence>
<dbReference type="Proteomes" id="UP000613160">
    <property type="component" value="Unassembled WGS sequence"/>
</dbReference>
<organism evidence="1 2">
    <name type="scientific">Aureimonas glaciei</name>
    <dbReference type="NCBI Taxonomy" id="1776957"/>
    <lineage>
        <taxon>Bacteria</taxon>
        <taxon>Pseudomonadati</taxon>
        <taxon>Pseudomonadota</taxon>
        <taxon>Alphaproteobacteria</taxon>
        <taxon>Hyphomicrobiales</taxon>
        <taxon>Aurantimonadaceae</taxon>
        <taxon>Aureimonas</taxon>
    </lineage>
</organism>
<dbReference type="AlphaFoldDB" id="A0A916YCS2"/>
<accession>A0A916YCS2</accession>